<dbReference type="KEGG" id="ppa:PAS_chr3_1158"/>
<dbReference type="Pfam" id="PF08265">
    <property type="entry name" value="YL1_C"/>
    <property type="match status" value="1"/>
</dbReference>
<feature type="compositionally biased region" description="Basic and acidic residues" evidence="3">
    <location>
        <begin position="122"/>
        <end position="131"/>
    </location>
</feature>
<feature type="compositionally biased region" description="Polar residues" evidence="3">
    <location>
        <begin position="366"/>
        <end position="376"/>
    </location>
</feature>
<accession>C4R3R1</accession>
<dbReference type="GO" id="GO:0005634">
    <property type="term" value="C:nucleus"/>
    <property type="evidence" value="ECO:0007669"/>
    <property type="project" value="TreeGrafter"/>
</dbReference>
<dbReference type="GeneID" id="8199444"/>
<dbReference type="PANTHER" id="PTHR13275:SF4">
    <property type="entry name" value="VACUOLAR PROTEIN SORTING-ASSOCIATED PROTEIN 72 HOMOLOG"/>
    <property type="match status" value="1"/>
</dbReference>
<keyword evidence="2" id="KW-0175">Coiled coil</keyword>
<dbReference type="RefSeq" id="XP_002492376.1">
    <property type="nucleotide sequence ID" value="XM_002492331.1"/>
</dbReference>
<feature type="compositionally biased region" description="Acidic residues" evidence="3">
    <location>
        <begin position="43"/>
        <end position="87"/>
    </location>
</feature>
<feature type="compositionally biased region" description="Basic and acidic residues" evidence="3">
    <location>
        <begin position="304"/>
        <end position="349"/>
    </location>
</feature>
<evidence type="ECO:0000256" key="2">
    <source>
        <dbReference type="SAM" id="Coils"/>
    </source>
</evidence>
<evidence type="ECO:0000259" key="4">
    <source>
        <dbReference type="SMART" id="SM00993"/>
    </source>
</evidence>
<dbReference type="PANTHER" id="PTHR13275">
    <property type="entry name" value="YL-1 PROTEIN TRANSCRIPTION FACTOR-LIKE 1"/>
    <property type="match status" value="1"/>
</dbReference>
<dbReference type="OrthoDB" id="49520at2759"/>
<proteinExistence type="inferred from homology"/>
<feature type="compositionally biased region" description="Polar residues" evidence="3">
    <location>
        <begin position="455"/>
        <end position="477"/>
    </location>
</feature>
<feature type="compositionally biased region" description="Basic residues" evidence="3">
    <location>
        <begin position="292"/>
        <end position="303"/>
    </location>
</feature>
<dbReference type="InterPro" id="IPR046757">
    <property type="entry name" value="YL1_N"/>
</dbReference>
<sequence length="731" mass="83973">MSSSSESEEELGIIATRERRANAGSRLKQLLQQEELDIGSQDFEQDDDDENVNLLFQEDENDDEFVEENEEEEEGEEDEEEDDEEDKENTPSNKAVSEEPNDEMFSSESEISASDSDESEGEREFRREEKLKRKKRAEKAKFIPPVINKSTPKKTKPKTKVTAHSFLNASSRASTRKSAVENKLAIVERLKEEEERRSKLKPVIRKEVVALTQKERLAEAKTTERTNVLSLNKFHEQEQERKEKQKQMMLNRRKKLENVLRFYSASALVYPIDELKDLEKVKKIEAEFMKSHKKRVYKKRKKKTEANKDESTETPKGEVKVEASENTKDGKKDDHAPIKTNELDTKETDNQGENLPIRDDNKQDETTLSTVDNSPDINKAPTEIDIVEDRDVVMKDATDSAEVVESTSSPLLSSKEKIDNENVQSKESSEPTVDIKTEAESSIEPSQKTKKVSFNEESSQLEFSTESPVASLINNNVKETEIKKDVNQTFVKPESETEIETETEPRTQSNDKQEEEEEEEEEEEKTDSKEEEVQYEGPPQFVARNTIELLEFSKKLTKLEYTKYILGDQAVLPAQRRTSHLKPLIRIKQLPTMIETLFIPYSSTHEKEFHEILTLPKFGEENKTVHKQLLVKESDTKKIEIITPAPIGIYLPNGSKKICPISGKPASYFDPKNGVPYASVEAYKVLKDVQDEQFAWIQPDKGGEYSRYKGGIGAYLQRWDVRHAKNVPDWF</sequence>
<dbReference type="Proteomes" id="UP000000314">
    <property type="component" value="Chromosome 3"/>
</dbReference>
<dbReference type="EMBL" id="FN392321">
    <property type="protein sequence ID" value="CAY70133.1"/>
    <property type="molecule type" value="Genomic_DNA"/>
</dbReference>
<feature type="coiled-coil region" evidence="2">
    <location>
        <begin position="232"/>
        <end position="259"/>
    </location>
</feature>
<protein>
    <recommendedName>
        <fullName evidence="4">Vps72/YL1 C-terminal domain-containing protein</fullName>
    </recommendedName>
</protein>
<gene>
    <name evidence="5" type="ordered locus">PAS_chr3_1158</name>
</gene>
<evidence type="ECO:0000256" key="1">
    <source>
        <dbReference type="ARBA" id="ARBA00006832"/>
    </source>
</evidence>
<feature type="compositionally biased region" description="Basic and acidic residues" evidence="3">
    <location>
        <begin position="356"/>
        <end position="365"/>
    </location>
</feature>
<feature type="region of interest" description="Disordered" evidence="3">
    <location>
        <begin position="1"/>
        <end position="178"/>
    </location>
</feature>
<keyword evidence="6" id="KW-1185">Reference proteome</keyword>
<feature type="compositionally biased region" description="Acidic residues" evidence="3">
    <location>
        <begin position="513"/>
        <end position="525"/>
    </location>
</feature>
<comment type="similarity">
    <text evidence="1">Belongs to the VPS72/YL1 family.</text>
</comment>
<reference evidence="5 6" key="1">
    <citation type="journal article" date="2009" name="Nat. Biotechnol.">
        <title>Genome sequence of the recombinant protein production host Pichia pastoris.</title>
        <authorList>
            <person name="De Schutter K."/>
            <person name="Lin Y.C."/>
            <person name="Tiels P."/>
            <person name="Van Hecke A."/>
            <person name="Glinka S."/>
            <person name="Weber-Lehmann J."/>
            <person name="Rouze P."/>
            <person name="Van de Peer Y."/>
            <person name="Callewaert N."/>
        </authorList>
    </citation>
    <scope>NUCLEOTIDE SEQUENCE [LARGE SCALE GENOMIC DNA]</scope>
    <source>
        <strain evidence="6">GS115 / ATCC 20864</strain>
    </source>
</reference>
<dbReference type="Pfam" id="PF05764">
    <property type="entry name" value="YL1"/>
    <property type="match status" value="1"/>
</dbReference>
<evidence type="ECO:0000256" key="3">
    <source>
        <dbReference type="SAM" id="MobiDB-lite"/>
    </source>
</evidence>
<feature type="compositionally biased region" description="Basic and acidic residues" evidence="3">
    <location>
        <begin position="503"/>
        <end position="512"/>
    </location>
</feature>
<feature type="region of interest" description="Disordered" evidence="3">
    <location>
        <begin position="397"/>
        <end position="540"/>
    </location>
</feature>
<dbReference type="InParanoid" id="C4R3R1"/>
<dbReference type="STRING" id="644223.C4R3R1"/>
<dbReference type="FunCoup" id="C4R3R1">
    <property type="interactions" value="92"/>
</dbReference>
<dbReference type="OMA" id="CQYFDPK"/>
<evidence type="ECO:0000313" key="6">
    <source>
        <dbReference type="Proteomes" id="UP000000314"/>
    </source>
</evidence>
<organism evidence="5 6">
    <name type="scientific">Komagataella phaffii (strain GS115 / ATCC 20864)</name>
    <name type="common">Yeast</name>
    <name type="synonym">Pichia pastoris</name>
    <dbReference type="NCBI Taxonomy" id="644223"/>
    <lineage>
        <taxon>Eukaryota</taxon>
        <taxon>Fungi</taxon>
        <taxon>Dikarya</taxon>
        <taxon>Ascomycota</taxon>
        <taxon>Saccharomycotina</taxon>
        <taxon>Pichiomycetes</taxon>
        <taxon>Pichiales</taxon>
        <taxon>Pichiaceae</taxon>
        <taxon>Komagataella</taxon>
    </lineage>
</organism>
<feature type="domain" description="Vps72/YL1 C-terminal" evidence="4">
    <location>
        <begin position="657"/>
        <end position="686"/>
    </location>
</feature>
<dbReference type="SMART" id="SM00993">
    <property type="entry name" value="YL1_C"/>
    <property type="match status" value="1"/>
</dbReference>
<feature type="compositionally biased region" description="Basic residues" evidence="3">
    <location>
        <begin position="151"/>
        <end position="161"/>
    </location>
</feature>
<dbReference type="InterPro" id="IPR013272">
    <property type="entry name" value="Vps72/YL1_C"/>
</dbReference>
<evidence type="ECO:0000313" key="5">
    <source>
        <dbReference type="EMBL" id="CAY70133.1"/>
    </source>
</evidence>
<feature type="compositionally biased region" description="Basic and acidic residues" evidence="3">
    <location>
        <begin position="427"/>
        <end position="439"/>
    </location>
</feature>
<dbReference type="HOGENOM" id="CLU_018782_0_0_1"/>
<feature type="region of interest" description="Disordered" evidence="3">
    <location>
        <begin position="292"/>
        <end position="385"/>
    </location>
</feature>
<feature type="compositionally biased region" description="Acidic residues" evidence="3">
    <location>
        <begin position="1"/>
        <end position="11"/>
    </location>
</feature>
<feature type="compositionally biased region" description="Polar residues" evidence="3">
    <location>
        <begin position="165"/>
        <end position="177"/>
    </location>
</feature>
<dbReference type="eggNOG" id="KOG2897">
    <property type="taxonomic scope" value="Eukaryota"/>
</dbReference>
<dbReference type="AlphaFoldDB" id="C4R3R1"/>
<name>C4R3R1_KOMPG</name>